<accession>A0A3M7TQ55</accession>
<protein>
    <submittedName>
        <fullName evidence="2">NERD domain-containing protein</fullName>
    </submittedName>
</protein>
<dbReference type="InterPro" id="IPR011528">
    <property type="entry name" value="NERD"/>
</dbReference>
<dbReference type="EMBL" id="RHIB01000002">
    <property type="protein sequence ID" value="RNA67776.1"/>
    <property type="molecule type" value="Genomic_DNA"/>
</dbReference>
<dbReference type="AlphaFoldDB" id="A0A3M7TQ55"/>
<feature type="domain" description="NERD" evidence="1">
    <location>
        <begin position="44"/>
        <end position="163"/>
    </location>
</feature>
<reference evidence="2 3" key="1">
    <citation type="submission" date="2018-10" db="EMBL/GenBank/DDBJ databases">
        <title>Bacillus Keqinensis sp. nov., a moderately halophilic bacterium isolated from a saline-alkaline lake.</title>
        <authorList>
            <person name="Wang H."/>
        </authorList>
    </citation>
    <scope>NUCLEOTIDE SEQUENCE [LARGE SCALE GENOMIC DNA]</scope>
    <source>
        <strain evidence="2 3">KQ-3</strain>
    </source>
</reference>
<dbReference type="PROSITE" id="PS50965">
    <property type="entry name" value="NERD"/>
    <property type="match status" value="1"/>
</dbReference>
<evidence type="ECO:0000259" key="1">
    <source>
        <dbReference type="PROSITE" id="PS50965"/>
    </source>
</evidence>
<gene>
    <name evidence="2" type="ORF">EBO34_13785</name>
</gene>
<organism evidence="2 3">
    <name type="scientific">Alteribacter keqinensis</name>
    <dbReference type="NCBI Taxonomy" id="2483800"/>
    <lineage>
        <taxon>Bacteria</taxon>
        <taxon>Bacillati</taxon>
        <taxon>Bacillota</taxon>
        <taxon>Bacilli</taxon>
        <taxon>Bacillales</taxon>
        <taxon>Bacillaceae</taxon>
        <taxon>Alteribacter</taxon>
    </lineage>
</organism>
<evidence type="ECO:0000313" key="2">
    <source>
        <dbReference type="EMBL" id="RNA67776.1"/>
    </source>
</evidence>
<proteinExistence type="predicted"/>
<sequence length="328" mass="38875">MICLIKKNRSIPLALLIAEAAHRRTPPLHPRYPYIKKDHRNFSSGYKGESSVDYYLKNCPLSSSYIYHNLRFERPDDEAFEMDVLLTFPGYLLILEVKHYSGEPVTLKADPHQLTWKSYEKKKNTFDDPILQVKQQKKQLQLWLRTNNLPPMPVEYFVVMANPHCEVILSPSYKERDRVIRPSYLEYLIYEFDQKHKKSILTEGVLRDLDQALLSQHRELFKPGMERYNVSFEELKKGVHCPDCKYLKMRKVHRTWECAACGFYSKEVLLDTLKDYYLKTGKSITNQLFSQWCEINNRKTIKKTFKRLDLNYDGETKARRYFLGALIP</sequence>
<keyword evidence="3" id="KW-1185">Reference proteome</keyword>
<dbReference type="OrthoDB" id="569879at2"/>
<dbReference type="Proteomes" id="UP000278746">
    <property type="component" value="Unassembled WGS sequence"/>
</dbReference>
<evidence type="ECO:0000313" key="3">
    <source>
        <dbReference type="Proteomes" id="UP000278746"/>
    </source>
</evidence>
<comment type="caution">
    <text evidence="2">The sequence shown here is derived from an EMBL/GenBank/DDBJ whole genome shotgun (WGS) entry which is preliminary data.</text>
</comment>
<dbReference type="Pfam" id="PF08378">
    <property type="entry name" value="NERD"/>
    <property type="match status" value="1"/>
</dbReference>
<name>A0A3M7TQ55_9BACI</name>